<feature type="domain" description="ShKT" evidence="3">
    <location>
        <begin position="118"/>
        <end position="158"/>
    </location>
</feature>
<dbReference type="Proteomes" id="UP000829354">
    <property type="component" value="Chromosome V"/>
</dbReference>
<dbReference type="AlphaFoldDB" id="A0AAE9F2R0"/>
<reference evidence="4 5" key="1">
    <citation type="submission" date="2022-04" db="EMBL/GenBank/DDBJ databases">
        <title>Chromosome-level reference genomes for two strains of Caenorhabditis briggsae: an improved platform for comparative genomics.</title>
        <authorList>
            <person name="Stevens L."/>
            <person name="Andersen E."/>
        </authorList>
    </citation>
    <scope>NUCLEOTIDE SEQUENCE [LARGE SCALE GENOMIC DNA]</scope>
    <source>
        <strain evidence="4">VX34</strain>
        <tissue evidence="4">Whole-organism</tissue>
    </source>
</reference>
<dbReference type="InterPro" id="IPR003582">
    <property type="entry name" value="ShKT_dom"/>
</dbReference>
<dbReference type="Pfam" id="PF04942">
    <property type="entry name" value="CC"/>
    <property type="match status" value="2"/>
</dbReference>
<keyword evidence="5" id="KW-1185">Reference proteome</keyword>
<dbReference type="Pfam" id="PF01549">
    <property type="entry name" value="ShK"/>
    <property type="match status" value="2"/>
</dbReference>
<evidence type="ECO:0000313" key="4">
    <source>
        <dbReference type="EMBL" id="UMM32794.1"/>
    </source>
</evidence>
<keyword evidence="2" id="KW-0732">Signal</keyword>
<feature type="domain" description="ShKT" evidence="3">
    <location>
        <begin position="165"/>
        <end position="204"/>
    </location>
</feature>
<dbReference type="PANTHER" id="PTHR46219:SF2">
    <property type="entry name" value="SHKT DOMAIN-CONTAINING PROTEIN"/>
    <property type="match status" value="1"/>
</dbReference>
<feature type="signal peptide" evidence="2">
    <location>
        <begin position="1"/>
        <end position="19"/>
    </location>
</feature>
<evidence type="ECO:0000259" key="3">
    <source>
        <dbReference type="PROSITE" id="PS51670"/>
    </source>
</evidence>
<protein>
    <recommendedName>
        <fullName evidence="3">ShKT domain-containing protein</fullName>
    </recommendedName>
</protein>
<dbReference type="InterPro" id="IPR007026">
    <property type="entry name" value="CC_domain"/>
</dbReference>
<dbReference type="PROSITE" id="PS51670">
    <property type="entry name" value="SHKT"/>
    <property type="match status" value="2"/>
</dbReference>
<evidence type="ECO:0000313" key="5">
    <source>
        <dbReference type="Proteomes" id="UP000829354"/>
    </source>
</evidence>
<dbReference type="Gene3D" id="1.10.10.1870">
    <property type="entry name" value="ShTK domain-like"/>
    <property type="match status" value="2"/>
</dbReference>
<gene>
    <name evidence="4" type="ORF">L5515_006476</name>
</gene>
<comment type="caution">
    <text evidence="1">Lacks conserved residue(s) required for the propagation of feature annotation.</text>
</comment>
<proteinExistence type="predicted"/>
<evidence type="ECO:0000256" key="1">
    <source>
        <dbReference type="PROSITE-ProRule" id="PRU01005"/>
    </source>
</evidence>
<feature type="chain" id="PRO_5042145823" description="ShKT domain-containing protein" evidence="2">
    <location>
        <begin position="20"/>
        <end position="204"/>
    </location>
</feature>
<sequence length="204" mass="21252">MNWTILISVFSIFLVHVDAAVQLGCTTATIQSVMGVCPDGYTLVTSGGCCPDADVYTDAAIQLGCTSPPLPDANGKCPDGYTLVTSGGCCPDADVYIIGATTTTLAPTTPTTAAPGTCQDKLNPKTGVSDCPGMKAYCNNPAYVNVMKDQCPMTCGYCTGPSTCCDKINPQTGVSECPGMKAYCNNPIYHDVMKDQCPKTCGYC</sequence>
<dbReference type="SMART" id="SM00254">
    <property type="entry name" value="ShKT"/>
    <property type="match status" value="2"/>
</dbReference>
<dbReference type="EMBL" id="CP092624">
    <property type="protein sequence ID" value="UMM32794.1"/>
    <property type="molecule type" value="Genomic_DNA"/>
</dbReference>
<organism evidence="4 5">
    <name type="scientific">Caenorhabditis briggsae</name>
    <dbReference type="NCBI Taxonomy" id="6238"/>
    <lineage>
        <taxon>Eukaryota</taxon>
        <taxon>Metazoa</taxon>
        <taxon>Ecdysozoa</taxon>
        <taxon>Nematoda</taxon>
        <taxon>Chromadorea</taxon>
        <taxon>Rhabditida</taxon>
        <taxon>Rhabditina</taxon>
        <taxon>Rhabditomorpha</taxon>
        <taxon>Rhabditoidea</taxon>
        <taxon>Rhabditidae</taxon>
        <taxon>Peloderinae</taxon>
        <taxon>Caenorhabditis</taxon>
    </lineage>
</organism>
<evidence type="ECO:0000256" key="2">
    <source>
        <dbReference type="SAM" id="SignalP"/>
    </source>
</evidence>
<dbReference type="PANTHER" id="PTHR46219">
    <property type="entry name" value="PROTEIN CBG11138"/>
    <property type="match status" value="1"/>
</dbReference>
<name>A0AAE9F2R0_CAEBR</name>
<accession>A0AAE9F2R0</accession>